<accession>A0A498Q3Z3</accession>
<dbReference type="Pfam" id="PF00378">
    <property type="entry name" value="ECH_1"/>
    <property type="match status" value="1"/>
</dbReference>
<evidence type="ECO:0000313" key="1">
    <source>
        <dbReference type="EMBL" id="VBA40067.1"/>
    </source>
</evidence>
<gene>
    <name evidence="1" type="primary">caiD_2</name>
    <name evidence="1" type="ORF">LAUMK13_02888</name>
</gene>
<name>A0A498Q3Z3_9MYCO</name>
<dbReference type="EC" id="4.2.1.149" evidence="1"/>
<reference evidence="1 2" key="1">
    <citation type="submission" date="2018-09" db="EMBL/GenBank/DDBJ databases">
        <authorList>
            <person name="Tagini F."/>
        </authorList>
    </citation>
    <scope>NUCLEOTIDE SEQUENCE [LARGE SCALE GENOMIC DNA]</scope>
    <source>
        <strain evidence="1 2">MK13</strain>
    </source>
</reference>
<dbReference type="SUPFAM" id="SSF52096">
    <property type="entry name" value="ClpP/crotonase"/>
    <property type="match status" value="1"/>
</dbReference>
<dbReference type="InterPro" id="IPR001753">
    <property type="entry name" value="Enoyl-CoA_hydra/iso"/>
</dbReference>
<dbReference type="Gene3D" id="3.90.226.10">
    <property type="entry name" value="2-enoyl-CoA Hydratase, Chain A, domain 1"/>
    <property type="match status" value="1"/>
</dbReference>
<dbReference type="InterPro" id="IPR029045">
    <property type="entry name" value="ClpP/crotonase-like_dom_sf"/>
</dbReference>
<dbReference type="AlphaFoldDB" id="A0A498Q3Z3"/>
<sequence length="92" mass="9841">MTDAVRDDAEFTAAPTEPAAFELGAPVITAVNCHAIGIGLTIALQTDTPIRAEHAKYAVAQVRRGVMPDCMAHWTLPVPRDTSQSTSHPCRT</sequence>
<dbReference type="GO" id="GO:0016829">
    <property type="term" value="F:lyase activity"/>
    <property type="evidence" value="ECO:0007669"/>
    <property type="project" value="UniProtKB-KW"/>
</dbReference>
<keyword evidence="1" id="KW-0456">Lyase</keyword>
<dbReference type="Proteomes" id="UP000267289">
    <property type="component" value="Unassembled WGS sequence"/>
</dbReference>
<proteinExistence type="predicted"/>
<keyword evidence="2" id="KW-1185">Reference proteome</keyword>
<protein>
    <submittedName>
        <fullName evidence="1">Carnitinyl-CoA dehydratase</fullName>
        <ecNumber evidence="1">4.2.1.149</ecNumber>
    </submittedName>
</protein>
<evidence type="ECO:0000313" key="2">
    <source>
        <dbReference type="Proteomes" id="UP000267289"/>
    </source>
</evidence>
<organism evidence="1 2">
    <name type="scientific">Mycobacterium innocens</name>
    <dbReference type="NCBI Taxonomy" id="2341083"/>
    <lineage>
        <taxon>Bacteria</taxon>
        <taxon>Bacillati</taxon>
        <taxon>Actinomycetota</taxon>
        <taxon>Actinomycetes</taxon>
        <taxon>Mycobacteriales</taxon>
        <taxon>Mycobacteriaceae</taxon>
        <taxon>Mycobacterium</taxon>
    </lineage>
</organism>
<dbReference type="EMBL" id="UPHQ01000138">
    <property type="protein sequence ID" value="VBA40067.1"/>
    <property type="molecule type" value="Genomic_DNA"/>
</dbReference>